<feature type="region of interest" description="Disordered" evidence="1">
    <location>
        <begin position="1"/>
        <end position="50"/>
    </location>
</feature>
<protein>
    <submittedName>
        <fullName evidence="2">Uncharacterized protein</fullName>
    </submittedName>
</protein>
<dbReference type="AlphaFoldDB" id="A0A5B7CVK6"/>
<name>A0A5B7CVK6_PORTR</name>
<keyword evidence="3" id="KW-1185">Reference proteome</keyword>
<reference evidence="2 3" key="1">
    <citation type="submission" date="2019-05" db="EMBL/GenBank/DDBJ databases">
        <title>Another draft genome of Portunus trituberculatus and its Hox gene families provides insights of decapod evolution.</title>
        <authorList>
            <person name="Jeong J.-H."/>
            <person name="Song I."/>
            <person name="Kim S."/>
            <person name="Choi T."/>
            <person name="Kim D."/>
            <person name="Ryu S."/>
            <person name="Kim W."/>
        </authorList>
    </citation>
    <scope>NUCLEOTIDE SEQUENCE [LARGE SCALE GENOMIC DNA]</scope>
    <source>
        <tissue evidence="2">Muscle</tissue>
    </source>
</reference>
<evidence type="ECO:0000256" key="1">
    <source>
        <dbReference type="SAM" id="MobiDB-lite"/>
    </source>
</evidence>
<evidence type="ECO:0000313" key="2">
    <source>
        <dbReference type="EMBL" id="MPC12911.1"/>
    </source>
</evidence>
<proteinExistence type="predicted"/>
<sequence>MTGAEVGKKLGSPVNYDSNKSAAQQQEQPQQHYKAPASKVAPNMASADLV</sequence>
<dbReference type="Proteomes" id="UP000324222">
    <property type="component" value="Unassembled WGS sequence"/>
</dbReference>
<evidence type="ECO:0000313" key="3">
    <source>
        <dbReference type="Proteomes" id="UP000324222"/>
    </source>
</evidence>
<comment type="caution">
    <text evidence="2">The sequence shown here is derived from an EMBL/GenBank/DDBJ whole genome shotgun (WGS) entry which is preliminary data.</text>
</comment>
<dbReference type="EMBL" id="VSRR010000245">
    <property type="protein sequence ID" value="MPC12911.1"/>
    <property type="molecule type" value="Genomic_DNA"/>
</dbReference>
<gene>
    <name evidence="2" type="ORF">E2C01_005626</name>
</gene>
<organism evidence="2 3">
    <name type="scientific">Portunus trituberculatus</name>
    <name type="common">Swimming crab</name>
    <name type="synonym">Neptunus trituberculatus</name>
    <dbReference type="NCBI Taxonomy" id="210409"/>
    <lineage>
        <taxon>Eukaryota</taxon>
        <taxon>Metazoa</taxon>
        <taxon>Ecdysozoa</taxon>
        <taxon>Arthropoda</taxon>
        <taxon>Crustacea</taxon>
        <taxon>Multicrustacea</taxon>
        <taxon>Malacostraca</taxon>
        <taxon>Eumalacostraca</taxon>
        <taxon>Eucarida</taxon>
        <taxon>Decapoda</taxon>
        <taxon>Pleocyemata</taxon>
        <taxon>Brachyura</taxon>
        <taxon>Eubrachyura</taxon>
        <taxon>Portunoidea</taxon>
        <taxon>Portunidae</taxon>
        <taxon>Portuninae</taxon>
        <taxon>Portunus</taxon>
    </lineage>
</organism>
<accession>A0A5B7CVK6</accession>